<organism evidence="2 3">
    <name type="scientific">Henosepilachna vigintioctopunctata</name>
    <dbReference type="NCBI Taxonomy" id="420089"/>
    <lineage>
        <taxon>Eukaryota</taxon>
        <taxon>Metazoa</taxon>
        <taxon>Ecdysozoa</taxon>
        <taxon>Arthropoda</taxon>
        <taxon>Hexapoda</taxon>
        <taxon>Insecta</taxon>
        <taxon>Pterygota</taxon>
        <taxon>Neoptera</taxon>
        <taxon>Endopterygota</taxon>
        <taxon>Coleoptera</taxon>
        <taxon>Polyphaga</taxon>
        <taxon>Cucujiformia</taxon>
        <taxon>Coccinelloidea</taxon>
        <taxon>Coccinellidae</taxon>
        <taxon>Epilachninae</taxon>
        <taxon>Epilachnini</taxon>
        <taxon>Henosepilachna</taxon>
    </lineage>
</organism>
<keyword evidence="3" id="KW-1185">Reference proteome</keyword>
<dbReference type="EMBL" id="JARQZJ010000063">
    <property type="protein sequence ID" value="KAK9880118.1"/>
    <property type="molecule type" value="Genomic_DNA"/>
</dbReference>
<keyword evidence="1" id="KW-1133">Transmembrane helix</keyword>
<evidence type="ECO:0000313" key="2">
    <source>
        <dbReference type="EMBL" id="KAK9880118.1"/>
    </source>
</evidence>
<comment type="caution">
    <text evidence="2">The sequence shown here is derived from an EMBL/GenBank/DDBJ whole genome shotgun (WGS) entry which is preliminary data.</text>
</comment>
<accession>A0AAW1UBT9</accession>
<evidence type="ECO:0000256" key="1">
    <source>
        <dbReference type="SAM" id="Phobius"/>
    </source>
</evidence>
<sequence>MSSVLGIAKFVSTLCAQDSTLQMRRHYLRYFMNKRCSFSYPKVHLRVCNFVVPRRTFLEGGLSWKPGERKFKKIDGIPDDFNLIYRSSTYLLFKWGYFLACVITASVFGTILYTFEYEKSEMTLGKNDDVVVNNEAVCYITALLAFFIAVQTCITRMPVRIYNSPLQKKYIFTFNGTIPLTTKIIKCYEGEVVKYKPLDLISNVLPWNKCGYLLPKSTKIYLFEELFRNPSDLQIMLGHQDNTDSN</sequence>
<keyword evidence="1" id="KW-0472">Membrane</keyword>
<dbReference type="Proteomes" id="UP001431783">
    <property type="component" value="Unassembled WGS sequence"/>
</dbReference>
<protein>
    <submittedName>
        <fullName evidence="2">Uncharacterized protein</fullName>
    </submittedName>
</protein>
<keyword evidence="1" id="KW-0812">Transmembrane</keyword>
<name>A0AAW1UBT9_9CUCU</name>
<reference evidence="2 3" key="1">
    <citation type="submission" date="2023-03" db="EMBL/GenBank/DDBJ databases">
        <title>Genome insight into feeding habits of ladybird beetles.</title>
        <authorList>
            <person name="Li H.-S."/>
            <person name="Huang Y.-H."/>
            <person name="Pang H."/>
        </authorList>
    </citation>
    <scope>NUCLEOTIDE SEQUENCE [LARGE SCALE GENOMIC DNA]</scope>
    <source>
        <strain evidence="2">SYSU_2023b</strain>
        <tissue evidence="2">Whole body</tissue>
    </source>
</reference>
<feature type="transmembrane region" description="Helical" evidence="1">
    <location>
        <begin position="95"/>
        <end position="115"/>
    </location>
</feature>
<evidence type="ECO:0000313" key="3">
    <source>
        <dbReference type="Proteomes" id="UP001431783"/>
    </source>
</evidence>
<proteinExistence type="predicted"/>
<dbReference type="AlphaFoldDB" id="A0AAW1UBT9"/>
<feature type="transmembrane region" description="Helical" evidence="1">
    <location>
        <begin position="136"/>
        <end position="159"/>
    </location>
</feature>
<gene>
    <name evidence="2" type="ORF">WA026_008633</name>
</gene>